<keyword evidence="2" id="KW-1185">Reference proteome</keyword>
<name>A0ABR2NIE8_9ROSI</name>
<proteinExistence type="predicted"/>
<gene>
    <name evidence="1" type="ORF">V6N11_025473</name>
</gene>
<dbReference type="PANTHER" id="PTHR31871:SF9">
    <property type="entry name" value="HELICASE WITH ZINC FINGER PROTEIN"/>
    <property type="match status" value="1"/>
</dbReference>
<organism evidence="1 2">
    <name type="scientific">Hibiscus sabdariffa</name>
    <name type="common">roselle</name>
    <dbReference type="NCBI Taxonomy" id="183260"/>
    <lineage>
        <taxon>Eukaryota</taxon>
        <taxon>Viridiplantae</taxon>
        <taxon>Streptophyta</taxon>
        <taxon>Embryophyta</taxon>
        <taxon>Tracheophyta</taxon>
        <taxon>Spermatophyta</taxon>
        <taxon>Magnoliopsida</taxon>
        <taxon>eudicotyledons</taxon>
        <taxon>Gunneridae</taxon>
        <taxon>Pentapetalae</taxon>
        <taxon>rosids</taxon>
        <taxon>malvids</taxon>
        <taxon>Malvales</taxon>
        <taxon>Malvaceae</taxon>
        <taxon>Malvoideae</taxon>
        <taxon>Hibiscus</taxon>
    </lineage>
</organism>
<dbReference type="EMBL" id="JBBPBN010000138">
    <property type="protein sequence ID" value="KAK8975970.1"/>
    <property type="molecule type" value="Genomic_DNA"/>
</dbReference>
<dbReference type="Proteomes" id="UP001396334">
    <property type="component" value="Unassembled WGS sequence"/>
</dbReference>
<evidence type="ECO:0000313" key="1">
    <source>
        <dbReference type="EMBL" id="KAK8975970.1"/>
    </source>
</evidence>
<evidence type="ECO:0000313" key="2">
    <source>
        <dbReference type="Proteomes" id="UP001396334"/>
    </source>
</evidence>
<dbReference type="Pfam" id="PF09713">
    <property type="entry name" value="A_thal_3526"/>
    <property type="match status" value="1"/>
</dbReference>
<accession>A0ABR2NIE8</accession>
<sequence>MNKDEVAKTLLSRARIDPGFTTLVWQKLEEENVDFFRAYYIRLKLKKQILLFNRLLEHQYHQMKYPMPPRVPLVPLQNGIHDHPMPVNKFPMEYPVLQQQPSNPAVGQPRLDSKGISSCHFVGGVPAPKMPESPTSVASVKNFPFTSTDMLGMGIDTSALDSTFQTDVASAVVLQLDPGNGANNSRDSLRSLDQIHWNFSLADLTADLSNLGEILLDYSEKEDRVEEYFVDSVPGQPDTPS</sequence>
<dbReference type="InterPro" id="IPR006476">
    <property type="entry name" value="CHP01589_pln"/>
</dbReference>
<comment type="caution">
    <text evidence="1">The sequence shown here is derived from an EMBL/GenBank/DDBJ whole genome shotgun (WGS) entry which is preliminary data.</text>
</comment>
<dbReference type="PANTHER" id="PTHR31871">
    <property type="entry name" value="OS02G0137100 PROTEIN"/>
    <property type="match status" value="1"/>
</dbReference>
<reference evidence="1 2" key="1">
    <citation type="journal article" date="2024" name="G3 (Bethesda)">
        <title>Genome assembly of Hibiscus sabdariffa L. provides insights into metabolisms of medicinal natural products.</title>
        <authorList>
            <person name="Kim T."/>
        </authorList>
    </citation>
    <scope>NUCLEOTIDE SEQUENCE [LARGE SCALE GENOMIC DNA]</scope>
    <source>
        <strain evidence="1">TK-2024</strain>
        <tissue evidence="1">Old leaves</tissue>
    </source>
</reference>
<protein>
    <submittedName>
        <fullName evidence="1">Uncharacterized protein</fullName>
    </submittedName>
</protein>
<dbReference type="NCBIfam" id="TIGR01589">
    <property type="entry name" value="A_thal_3526"/>
    <property type="match status" value="1"/>
</dbReference>